<dbReference type="Proteomes" id="UP000070226">
    <property type="component" value="Unassembled WGS sequence"/>
</dbReference>
<name>A0A133S3W1_9FIRM</name>
<dbReference type="EMBL" id="LRQT01000055">
    <property type="protein sequence ID" value="KXA63612.1"/>
    <property type="molecule type" value="Genomic_DNA"/>
</dbReference>
<proteinExistence type="predicted"/>
<organism evidence="1">
    <name type="scientific">Veillonella atypica</name>
    <dbReference type="NCBI Taxonomy" id="39777"/>
    <lineage>
        <taxon>Bacteria</taxon>
        <taxon>Bacillati</taxon>
        <taxon>Bacillota</taxon>
        <taxon>Negativicutes</taxon>
        <taxon>Veillonellales</taxon>
        <taxon>Veillonellaceae</taxon>
        <taxon>Veillonella</taxon>
    </lineage>
</organism>
<evidence type="ECO:0000313" key="1">
    <source>
        <dbReference type="EMBL" id="KXA63612.1"/>
    </source>
</evidence>
<accession>A0A133S3W1</accession>
<dbReference type="PATRIC" id="fig|39777.7.peg.1217"/>
<protein>
    <submittedName>
        <fullName evidence="1">Uncharacterized protein</fullName>
    </submittedName>
</protein>
<evidence type="ECO:0000313" key="2">
    <source>
        <dbReference type="Proteomes" id="UP000070226"/>
    </source>
</evidence>
<comment type="caution">
    <text evidence="1">The sequence shown here is derived from an EMBL/GenBank/DDBJ whole genome shotgun (WGS) entry which is preliminary data.</text>
</comment>
<sequence>MKVFCGSIILGNVSVATENYFQNEYNKSIFNIVIIYCIY</sequence>
<reference evidence="1 2" key="1">
    <citation type="submission" date="2016-01" db="EMBL/GenBank/DDBJ databases">
        <authorList>
            <person name="Oliw E.H."/>
        </authorList>
    </citation>
    <scope>NUCLEOTIDE SEQUENCE [LARGE SCALE GENOMIC DNA]</scope>
    <source>
        <strain evidence="1 2">CMW7756B</strain>
    </source>
</reference>
<dbReference type="AlphaFoldDB" id="A0A133S3W1"/>
<gene>
    <name evidence="1" type="ORF">HMPREF3233_01251</name>
</gene>